<dbReference type="InterPro" id="IPR054398">
    <property type="entry name" value="AcrIC5-like_dom"/>
</dbReference>
<dbReference type="Pfam" id="PF22147">
    <property type="entry name" value="AcrIC5"/>
    <property type="match status" value="1"/>
</dbReference>
<evidence type="ECO:0000259" key="2">
    <source>
        <dbReference type="Pfam" id="PF22147"/>
    </source>
</evidence>
<reference evidence="3 4" key="1">
    <citation type="journal article" date="2015" name="Int J Genomics">
        <title>Comparative Genomics Revealed Genetic Diversity and Species/Strain-Level Differences in Carbohydrate Metabolism of Three Probiotic Bifidobacterial Species.</title>
        <authorList>
            <person name="Odamaki T."/>
            <person name="Horigome A."/>
            <person name="Sugahara H."/>
            <person name="Hashikura N."/>
            <person name="Minami J."/>
            <person name="Xiao J.Z."/>
            <person name="Abe F."/>
        </authorList>
    </citation>
    <scope>NUCLEOTIDE SEQUENCE [LARGE SCALE GENOMIC DNA]</scope>
    <source>
        <strain evidence="3 4">MCC 0483</strain>
    </source>
</reference>
<organism evidence="3 4">
    <name type="scientific">Bifidobacterium animalis subsp. animalis MCC 0483</name>
    <dbReference type="NCBI Taxonomy" id="1365955"/>
    <lineage>
        <taxon>Bacteria</taxon>
        <taxon>Bacillati</taxon>
        <taxon>Actinomycetota</taxon>
        <taxon>Actinomycetes</taxon>
        <taxon>Bifidobacteriales</taxon>
        <taxon>Bifidobacteriaceae</taxon>
        <taxon>Bifidobacterium</taxon>
    </lineage>
</organism>
<evidence type="ECO:0000313" key="3">
    <source>
        <dbReference type="EMBL" id="KOA49567.1"/>
    </source>
</evidence>
<comment type="caution">
    <text evidence="3">The sequence shown here is derived from an EMBL/GenBank/DDBJ whole genome shotgun (WGS) entry which is preliminary data.</text>
</comment>
<proteinExistence type="predicted"/>
<evidence type="ECO:0000313" key="4">
    <source>
        <dbReference type="Proteomes" id="UP000037239"/>
    </source>
</evidence>
<gene>
    <name evidence="3" type="ORF">BAAM0483_05325</name>
</gene>
<dbReference type="EMBL" id="AWFK01000008">
    <property type="protein sequence ID" value="KOA49567.1"/>
    <property type="molecule type" value="Genomic_DNA"/>
</dbReference>
<feature type="region of interest" description="Disordered" evidence="1">
    <location>
        <begin position="1"/>
        <end position="36"/>
    </location>
</feature>
<protein>
    <recommendedName>
        <fullName evidence="2">AcrIC5-like domain-containing protein</fullName>
    </recommendedName>
</protein>
<dbReference type="Proteomes" id="UP000037239">
    <property type="component" value="Unassembled WGS sequence"/>
</dbReference>
<sequence>MNQTRRPKGSPGGTGGQYAPGLEHADMLPDLSDYDTRGPVFNPDMRATLTDYAGEHADDYDMDAVEAAYRDMLDKQLHTMGVPAHMGVDETLLWEDDDGSQWKSMPESQIIREAADQVDLDAILQAHDDSVTTDAGEHYTRDQWDAVVNMMDPQIREQLHNTIAPCSNQRFFDEYAKAHEAKYGQTWELAKPAPVW</sequence>
<dbReference type="AlphaFoldDB" id="A0AB34T8L9"/>
<feature type="domain" description="AcrIC5-like" evidence="2">
    <location>
        <begin position="143"/>
        <end position="187"/>
    </location>
</feature>
<name>A0AB34T8L9_9BIFI</name>
<evidence type="ECO:0000256" key="1">
    <source>
        <dbReference type="SAM" id="MobiDB-lite"/>
    </source>
</evidence>
<accession>A0AB34T8L9</accession>
<dbReference type="RefSeq" id="WP_052826380.1">
    <property type="nucleotide sequence ID" value="NZ_AWFK01000008.1"/>
</dbReference>